<name>A0ABV1RMQ3_9ALTE</name>
<comment type="caution">
    <text evidence="2">The sequence shown here is derived from an EMBL/GenBank/DDBJ whole genome shotgun (WGS) entry which is preliminary data.</text>
</comment>
<reference evidence="2 3" key="1">
    <citation type="submission" date="2024-06" db="EMBL/GenBank/DDBJ databases">
        <authorList>
            <person name="Chen R.Y."/>
        </authorList>
    </citation>
    <scope>NUCLEOTIDE SEQUENCE [LARGE SCALE GENOMIC DNA]</scope>
    <source>
        <strain evidence="2 3">D2</strain>
    </source>
</reference>
<feature type="signal peptide" evidence="1">
    <location>
        <begin position="1"/>
        <end position="17"/>
    </location>
</feature>
<keyword evidence="2" id="KW-0449">Lipoprotein</keyword>
<keyword evidence="3" id="KW-1185">Reference proteome</keyword>
<evidence type="ECO:0000313" key="2">
    <source>
        <dbReference type="EMBL" id="MER2494229.1"/>
    </source>
</evidence>
<evidence type="ECO:0000256" key="1">
    <source>
        <dbReference type="SAM" id="SignalP"/>
    </source>
</evidence>
<protein>
    <submittedName>
        <fullName evidence="2">LPP20 family lipoprotein</fullName>
    </submittedName>
</protein>
<dbReference type="EMBL" id="JBELOE010000287">
    <property type="protein sequence ID" value="MER2494229.1"/>
    <property type="molecule type" value="Genomic_DNA"/>
</dbReference>
<sequence length="192" mass="20758">MNPTKLILISGVVSVLAACGSTQSGNSSPVASNIPDWVLNPYAEDGIAATDCVRFTGNLSVDSKMAAANSRVALAQQIETRVEALDKTYSNRTDSNDESTVGTTFSSVSKQVSKQTLNGARVVKTDIVNIAGKDHVCSKMELNPGATQQLLETLITKSERKINPQDQKFLYQEFKAYKAEQDLAAEIERLTN</sequence>
<feature type="chain" id="PRO_5046200159" evidence="1">
    <location>
        <begin position="18"/>
        <end position="192"/>
    </location>
</feature>
<proteinExistence type="predicted"/>
<dbReference type="PROSITE" id="PS51257">
    <property type="entry name" value="PROKAR_LIPOPROTEIN"/>
    <property type="match status" value="1"/>
</dbReference>
<dbReference type="RefSeq" id="WP_143870741.1">
    <property type="nucleotide sequence ID" value="NZ_CP041660.1"/>
</dbReference>
<organism evidence="2 3">
    <name type="scientific">Catenovulum sediminis</name>
    <dbReference type="NCBI Taxonomy" id="1740262"/>
    <lineage>
        <taxon>Bacteria</taxon>
        <taxon>Pseudomonadati</taxon>
        <taxon>Pseudomonadota</taxon>
        <taxon>Gammaproteobacteria</taxon>
        <taxon>Alteromonadales</taxon>
        <taxon>Alteromonadaceae</taxon>
        <taxon>Catenovulum</taxon>
    </lineage>
</organism>
<gene>
    <name evidence="2" type="ORF">ABS311_20345</name>
</gene>
<dbReference type="Proteomes" id="UP001467690">
    <property type="component" value="Unassembled WGS sequence"/>
</dbReference>
<evidence type="ECO:0000313" key="3">
    <source>
        <dbReference type="Proteomes" id="UP001467690"/>
    </source>
</evidence>
<keyword evidence="1" id="KW-0732">Signal</keyword>
<accession>A0ABV1RMQ3</accession>